<dbReference type="Proteomes" id="UP000007564">
    <property type="component" value="Chromosome"/>
</dbReference>
<evidence type="ECO:0000313" key="1">
    <source>
        <dbReference type="EMBL" id="CCJ53382.1"/>
    </source>
</evidence>
<proteinExistence type="predicted"/>
<dbReference type="AlphaFoldDB" id="A0A0C6P5B8"/>
<protein>
    <submittedName>
        <fullName evidence="1">Uncharacterized protein</fullName>
    </submittedName>
</protein>
<gene>
    <name evidence="1" type="ORF">BN112_1465</name>
</gene>
<sequence length="200" mass="22380">MKTIRNYAPPSPAALRRLQETLHYSTAQMNQLAGLDDQTPWPRYVDGAEPHALGRQRLLYMAARLALPEAQWRLVLERMRNIGARFDYDDGEPLPAPGAVAPEPVTEVKFGITLSSLSGAFHEMEQLREFAHFAHEAGVDTLVARAWFGRDDDICRFEPRHATPAVDGQQDRLFEAAARAIGHFEFGGRIYQGGLPTEPD</sequence>
<organism evidence="1 2">
    <name type="scientific">Bordetella bronchiseptica 253</name>
    <dbReference type="NCBI Taxonomy" id="568707"/>
    <lineage>
        <taxon>Bacteria</taxon>
        <taxon>Pseudomonadati</taxon>
        <taxon>Pseudomonadota</taxon>
        <taxon>Betaproteobacteria</taxon>
        <taxon>Burkholderiales</taxon>
        <taxon>Alcaligenaceae</taxon>
        <taxon>Bordetella</taxon>
    </lineage>
</organism>
<reference evidence="1 2" key="1">
    <citation type="journal article" date="2012" name="BMC Genomics">
        <title>Comparative genomics of the classical Bordetella subspecies: the evolution and exchange of virulence-associated diversity amongst closely related pathogens.</title>
        <authorList>
            <person name="Park J."/>
            <person name="Zhang Y."/>
            <person name="Buboltz A.M."/>
            <person name="Zhang X."/>
            <person name="Schuster S.C."/>
            <person name="Ahuja U."/>
            <person name="Liu M."/>
            <person name="Miller J.F."/>
            <person name="Sebaihia M."/>
            <person name="Bentley S.D."/>
            <person name="Parkhill J."/>
            <person name="Harvill E.T."/>
        </authorList>
    </citation>
    <scope>NUCLEOTIDE SEQUENCE [LARGE SCALE GENOMIC DNA]</scope>
    <source>
        <strain evidence="1 2">253</strain>
    </source>
</reference>
<evidence type="ECO:0000313" key="2">
    <source>
        <dbReference type="Proteomes" id="UP000007564"/>
    </source>
</evidence>
<dbReference type="GeneID" id="93204394"/>
<accession>A0A0C6P5B8</accession>
<dbReference type="OrthoDB" id="8653919at2"/>
<dbReference type="RefSeq" id="WP_003812806.1">
    <property type="nucleotide sequence ID" value="NC_019382.1"/>
</dbReference>
<dbReference type="KEGG" id="bbh:BN112_1465"/>
<name>A0A0C6P5B8_BORBO</name>
<dbReference type="EMBL" id="HE965806">
    <property type="protein sequence ID" value="CCJ53382.1"/>
    <property type="molecule type" value="Genomic_DNA"/>
</dbReference>
<dbReference type="HOGENOM" id="CLU_1357994_0_0_4"/>